<evidence type="ECO:0000313" key="2">
    <source>
        <dbReference type="EMBL" id="TKK79530.1"/>
    </source>
</evidence>
<accession>A0A4U3LUM1</accession>
<dbReference type="SUPFAM" id="SSF54909">
    <property type="entry name" value="Dimeric alpha+beta barrel"/>
    <property type="match status" value="1"/>
</dbReference>
<dbReference type="EMBL" id="SZPZ01000002">
    <property type="protein sequence ID" value="TKK79530.1"/>
    <property type="molecule type" value="Genomic_DNA"/>
</dbReference>
<feature type="domain" description="NIPSNAP" evidence="1">
    <location>
        <begin position="2"/>
        <end position="103"/>
    </location>
</feature>
<organism evidence="2 3">
    <name type="scientific">Kribbella jiaozuonensis</name>
    <dbReference type="NCBI Taxonomy" id="2575441"/>
    <lineage>
        <taxon>Bacteria</taxon>
        <taxon>Bacillati</taxon>
        <taxon>Actinomycetota</taxon>
        <taxon>Actinomycetes</taxon>
        <taxon>Propionibacteriales</taxon>
        <taxon>Kribbellaceae</taxon>
        <taxon>Kribbella</taxon>
    </lineage>
</organism>
<evidence type="ECO:0000259" key="1">
    <source>
        <dbReference type="Pfam" id="PF07978"/>
    </source>
</evidence>
<comment type="caution">
    <text evidence="2">The sequence shown here is derived from an EMBL/GenBank/DDBJ whole genome shotgun (WGS) entry which is preliminary data.</text>
</comment>
<dbReference type="Gene3D" id="3.30.70.100">
    <property type="match status" value="1"/>
</dbReference>
<dbReference type="AlphaFoldDB" id="A0A4U3LUM1"/>
<reference evidence="2 3" key="1">
    <citation type="submission" date="2019-04" db="EMBL/GenBank/DDBJ databases">
        <title>Kribbella sp. NEAU-THZ 27 nov., a novel actinomycete isolated from soil.</title>
        <authorList>
            <person name="Duan L."/>
        </authorList>
    </citation>
    <scope>NUCLEOTIDE SEQUENCE [LARGE SCALE GENOMIC DNA]</scope>
    <source>
        <strain evidence="3">NEAU-THZ27</strain>
    </source>
</reference>
<proteinExistence type="predicted"/>
<evidence type="ECO:0000313" key="3">
    <source>
        <dbReference type="Proteomes" id="UP000305836"/>
    </source>
</evidence>
<sequence length="105" mass="11629">MYQLRIYTLRTAEALREYATVHWPRHIPSLREFGVTTHGIWTDHNAGAHRLIALIAYADGAEPADVTAAYMASPEFAADMQGFDTSNILNVEELLLDPTATSPLS</sequence>
<name>A0A4U3LUM1_9ACTN</name>
<keyword evidence="3" id="KW-1185">Reference proteome</keyword>
<dbReference type="Pfam" id="PF07978">
    <property type="entry name" value="NIPSNAP"/>
    <property type="match status" value="1"/>
</dbReference>
<dbReference type="RefSeq" id="WP_137254488.1">
    <property type="nucleotide sequence ID" value="NZ_JBHSPQ010000001.1"/>
</dbReference>
<dbReference type="Proteomes" id="UP000305836">
    <property type="component" value="Unassembled WGS sequence"/>
</dbReference>
<gene>
    <name evidence="2" type="ORF">FDA38_14100</name>
</gene>
<dbReference type="InterPro" id="IPR011008">
    <property type="entry name" value="Dimeric_a/b-barrel"/>
</dbReference>
<dbReference type="OrthoDB" id="5188748at2"/>
<protein>
    <submittedName>
        <fullName evidence="2">NIPSNAP domain-containing protein</fullName>
    </submittedName>
</protein>
<dbReference type="InterPro" id="IPR012577">
    <property type="entry name" value="NIPSNAP"/>
</dbReference>